<dbReference type="InterPro" id="IPR036291">
    <property type="entry name" value="NAD(P)-bd_dom_sf"/>
</dbReference>
<evidence type="ECO:0000256" key="1">
    <source>
        <dbReference type="ARBA" id="ARBA00001947"/>
    </source>
</evidence>
<evidence type="ECO:0000313" key="9">
    <source>
        <dbReference type="EMBL" id="SLM33462.1"/>
    </source>
</evidence>
<dbReference type="SUPFAM" id="SSF50129">
    <property type="entry name" value="GroES-like"/>
    <property type="match status" value="1"/>
</dbReference>
<evidence type="ECO:0000256" key="4">
    <source>
        <dbReference type="ARBA" id="ARBA00022833"/>
    </source>
</evidence>
<proteinExistence type="inferred from homology"/>
<dbReference type="Proteomes" id="UP000192927">
    <property type="component" value="Unassembled WGS sequence"/>
</dbReference>
<keyword evidence="4 7" id="KW-0862">Zinc</keyword>
<dbReference type="Gene3D" id="3.90.180.10">
    <property type="entry name" value="Medium-chain alcohol dehydrogenases, catalytic domain"/>
    <property type="match status" value="1"/>
</dbReference>
<dbReference type="GO" id="GO:0005737">
    <property type="term" value="C:cytoplasm"/>
    <property type="evidence" value="ECO:0007669"/>
    <property type="project" value="TreeGrafter"/>
</dbReference>
<dbReference type="GO" id="GO:0008270">
    <property type="term" value="F:zinc ion binding"/>
    <property type="evidence" value="ECO:0007669"/>
    <property type="project" value="InterPro"/>
</dbReference>
<dbReference type="InterPro" id="IPR002328">
    <property type="entry name" value="ADH_Zn_CS"/>
</dbReference>
<evidence type="ECO:0000256" key="6">
    <source>
        <dbReference type="ARBA" id="ARBA00023027"/>
    </source>
</evidence>
<evidence type="ECO:0000313" key="10">
    <source>
        <dbReference type="Proteomes" id="UP000192927"/>
    </source>
</evidence>
<dbReference type="SUPFAM" id="SSF51735">
    <property type="entry name" value="NAD(P)-binding Rossmann-fold domains"/>
    <property type="match status" value="1"/>
</dbReference>
<dbReference type="EMBL" id="FWEW01000043">
    <property type="protein sequence ID" value="SLM33462.1"/>
    <property type="molecule type" value="Genomic_DNA"/>
</dbReference>
<evidence type="ECO:0000256" key="5">
    <source>
        <dbReference type="ARBA" id="ARBA00023002"/>
    </source>
</evidence>
<dbReference type="InterPro" id="IPR013154">
    <property type="entry name" value="ADH-like_N"/>
</dbReference>
<feature type="domain" description="Enoyl reductase (ER)" evidence="8">
    <location>
        <begin position="21"/>
        <end position="362"/>
    </location>
</feature>
<evidence type="ECO:0000259" key="8">
    <source>
        <dbReference type="SMART" id="SM00829"/>
    </source>
</evidence>
<dbReference type="FunFam" id="3.40.50.720:FF:000039">
    <property type="entry name" value="Alcohol dehydrogenase AdhP"/>
    <property type="match status" value="1"/>
</dbReference>
<dbReference type="CDD" id="cd08297">
    <property type="entry name" value="CAD3"/>
    <property type="match status" value="1"/>
</dbReference>
<keyword evidence="6" id="KW-0520">NAD</keyword>
<keyword evidence="10" id="KW-1185">Reference proteome</keyword>
<accession>A0A1W5CRN2</accession>
<dbReference type="SMART" id="SM00829">
    <property type="entry name" value="PKS_ER"/>
    <property type="match status" value="1"/>
</dbReference>
<sequence length="365" mass="38224">MSSSQVDIPKKYKACVYDKPGKISTKVVELDMPEPGPGEVLINLTHSGVCHSDFGIMTNSWAGLPHPTQPGQVGGHEGVGKVVKLGPGSDQFSSVKVGDRVGVKWVSSACGSCPPCLEGMEGVCANQKISGYYTPGTFQQYVLGPANYVTPIPDGLESADAAPMLCAGVTTYAALRKSGAISGQWVVISGAGGGLGHIAVQLASRGMSFRVIGIDAGAKEQIIKDSGAEHFIDVTKHDDKSMAEEVKKLTGGLGASAVVVCTASNKAYAQAMDLLRFGGTLVCVGMPEGKPEPIGKAFPAFMVAKQKNITSVAVGNRREAIEALDFAARGVVKTHSTRVKMDKLTEVFEQMKEGSLIGRVVLDLQ</sequence>
<evidence type="ECO:0000256" key="3">
    <source>
        <dbReference type="ARBA" id="ARBA00022723"/>
    </source>
</evidence>
<protein>
    <submittedName>
        <fullName evidence="9">Alcohol dehydrogenase ii</fullName>
    </submittedName>
</protein>
<organism evidence="9 10">
    <name type="scientific">Lasallia pustulata</name>
    <dbReference type="NCBI Taxonomy" id="136370"/>
    <lineage>
        <taxon>Eukaryota</taxon>
        <taxon>Fungi</taxon>
        <taxon>Dikarya</taxon>
        <taxon>Ascomycota</taxon>
        <taxon>Pezizomycotina</taxon>
        <taxon>Lecanoromycetes</taxon>
        <taxon>OSLEUM clade</taxon>
        <taxon>Umbilicariomycetidae</taxon>
        <taxon>Umbilicariales</taxon>
        <taxon>Umbilicariaceae</taxon>
        <taxon>Lasallia</taxon>
    </lineage>
</organism>
<keyword evidence="3 7" id="KW-0479">Metal-binding</keyword>
<dbReference type="GO" id="GO:0004022">
    <property type="term" value="F:alcohol dehydrogenase (NAD+) activity"/>
    <property type="evidence" value="ECO:0007669"/>
    <property type="project" value="TreeGrafter"/>
</dbReference>
<dbReference type="PANTHER" id="PTHR42940:SF5">
    <property type="entry name" value="ALCOHOL DEHYDROGENASE 2"/>
    <property type="match status" value="1"/>
</dbReference>
<dbReference type="Pfam" id="PF00107">
    <property type="entry name" value="ADH_zinc_N"/>
    <property type="match status" value="1"/>
</dbReference>
<keyword evidence="5" id="KW-0560">Oxidoreductase</keyword>
<dbReference type="InterPro" id="IPR020843">
    <property type="entry name" value="ER"/>
</dbReference>
<dbReference type="InterPro" id="IPR011032">
    <property type="entry name" value="GroES-like_sf"/>
</dbReference>
<dbReference type="Gene3D" id="3.40.50.720">
    <property type="entry name" value="NAD(P)-binding Rossmann-like Domain"/>
    <property type="match status" value="1"/>
</dbReference>
<dbReference type="AlphaFoldDB" id="A0A1W5CRN2"/>
<evidence type="ECO:0000256" key="2">
    <source>
        <dbReference type="ARBA" id="ARBA00008072"/>
    </source>
</evidence>
<name>A0A1W5CRN2_9LECA</name>
<dbReference type="Pfam" id="PF08240">
    <property type="entry name" value="ADH_N"/>
    <property type="match status" value="1"/>
</dbReference>
<reference evidence="10" key="1">
    <citation type="submission" date="2017-03" db="EMBL/GenBank/DDBJ databases">
        <authorList>
            <person name="Sharma R."/>
            <person name="Thines M."/>
        </authorList>
    </citation>
    <scope>NUCLEOTIDE SEQUENCE [LARGE SCALE GENOMIC DNA]</scope>
</reference>
<dbReference type="InterPro" id="IPR013149">
    <property type="entry name" value="ADH-like_C"/>
</dbReference>
<dbReference type="PANTHER" id="PTHR42940">
    <property type="entry name" value="ALCOHOL DEHYDROGENASE 1-RELATED"/>
    <property type="match status" value="1"/>
</dbReference>
<comment type="similarity">
    <text evidence="2 7">Belongs to the zinc-containing alcohol dehydrogenase family.</text>
</comment>
<dbReference type="PROSITE" id="PS00059">
    <property type="entry name" value="ADH_ZINC"/>
    <property type="match status" value="1"/>
</dbReference>
<comment type="cofactor">
    <cofactor evidence="1 7">
        <name>Zn(2+)</name>
        <dbReference type="ChEBI" id="CHEBI:29105"/>
    </cofactor>
</comment>
<evidence type="ECO:0000256" key="7">
    <source>
        <dbReference type="RuleBase" id="RU361277"/>
    </source>
</evidence>